<dbReference type="GeneID" id="54546434"/>
<name>A0A6A6JAR9_WESOR</name>
<dbReference type="Pfam" id="PF13967">
    <property type="entry name" value="RSN1_TM"/>
    <property type="match status" value="1"/>
</dbReference>
<evidence type="ECO:0000256" key="4">
    <source>
        <dbReference type="ARBA" id="ARBA00022692"/>
    </source>
</evidence>
<dbReference type="RefSeq" id="XP_033651230.1">
    <property type="nucleotide sequence ID" value="XM_033793259.1"/>
</dbReference>
<dbReference type="AlphaFoldDB" id="A0A6A6JAR9"/>
<dbReference type="Pfam" id="PF12621">
    <property type="entry name" value="PHM7_ext"/>
    <property type="match status" value="1"/>
</dbReference>
<feature type="transmembrane region" description="Helical" evidence="7">
    <location>
        <begin position="40"/>
        <end position="64"/>
    </location>
</feature>
<feature type="transmembrane region" description="Helical" evidence="7">
    <location>
        <begin position="170"/>
        <end position="189"/>
    </location>
</feature>
<gene>
    <name evidence="12" type="ORF">EI97DRAFT_150043</name>
</gene>
<dbReference type="InterPro" id="IPR027815">
    <property type="entry name" value="CSC1/OSCA1-like_cyt"/>
</dbReference>
<proteinExistence type="inferred from homology"/>
<organism evidence="12 13">
    <name type="scientific">Westerdykella ornata</name>
    <dbReference type="NCBI Taxonomy" id="318751"/>
    <lineage>
        <taxon>Eukaryota</taxon>
        <taxon>Fungi</taxon>
        <taxon>Dikarya</taxon>
        <taxon>Ascomycota</taxon>
        <taxon>Pezizomycotina</taxon>
        <taxon>Dothideomycetes</taxon>
        <taxon>Pleosporomycetidae</taxon>
        <taxon>Pleosporales</taxon>
        <taxon>Sporormiaceae</taxon>
        <taxon>Westerdykella</taxon>
    </lineage>
</organism>
<feature type="domain" description="CSC1/OSCA1-like 7TM region" evidence="8">
    <location>
        <begin position="415"/>
        <end position="688"/>
    </location>
</feature>
<dbReference type="GO" id="GO:0005227">
    <property type="term" value="F:calcium-activated cation channel activity"/>
    <property type="evidence" value="ECO:0007669"/>
    <property type="project" value="InterPro"/>
</dbReference>
<feature type="transmembrane region" description="Helical" evidence="7">
    <location>
        <begin position="666"/>
        <end position="688"/>
    </location>
</feature>
<comment type="subcellular location">
    <subcellularLocation>
        <location evidence="1">Membrane</location>
        <topology evidence="1">Multi-pass membrane protein</topology>
    </subcellularLocation>
</comment>
<reference evidence="12" key="1">
    <citation type="journal article" date="2020" name="Stud. Mycol.">
        <title>101 Dothideomycetes genomes: a test case for predicting lifestyles and emergence of pathogens.</title>
        <authorList>
            <person name="Haridas S."/>
            <person name="Albert R."/>
            <person name="Binder M."/>
            <person name="Bloem J."/>
            <person name="Labutti K."/>
            <person name="Salamov A."/>
            <person name="Andreopoulos B."/>
            <person name="Baker S."/>
            <person name="Barry K."/>
            <person name="Bills G."/>
            <person name="Bluhm B."/>
            <person name="Cannon C."/>
            <person name="Castanera R."/>
            <person name="Culley D."/>
            <person name="Daum C."/>
            <person name="Ezra D."/>
            <person name="Gonzalez J."/>
            <person name="Henrissat B."/>
            <person name="Kuo A."/>
            <person name="Liang C."/>
            <person name="Lipzen A."/>
            <person name="Lutzoni F."/>
            <person name="Magnuson J."/>
            <person name="Mondo S."/>
            <person name="Nolan M."/>
            <person name="Ohm R."/>
            <person name="Pangilinan J."/>
            <person name="Park H.-J."/>
            <person name="Ramirez L."/>
            <person name="Alfaro M."/>
            <person name="Sun H."/>
            <person name="Tritt A."/>
            <person name="Yoshinaga Y."/>
            <person name="Zwiers L.-H."/>
            <person name="Turgeon B."/>
            <person name="Goodwin S."/>
            <person name="Spatafora J."/>
            <person name="Crous P."/>
            <person name="Grigoriev I."/>
        </authorList>
    </citation>
    <scope>NUCLEOTIDE SEQUENCE</scope>
    <source>
        <strain evidence="12">CBS 379.55</strain>
    </source>
</reference>
<evidence type="ECO:0000259" key="9">
    <source>
        <dbReference type="Pfam" id="PF12621"/>
    </source>
</evidence>
<keyword evidence="13" id="KW-1185">Reference proteome</keyword>
<dbReference type="GO" id="GO:0005886">
    <property type="term" value="C:plasma membrane"/>
    <property type="evidence" value="ECO:0007669"/>
    <property type="project" value="TreeGrafter"/>
</dbReference>
<evidence type="ECO:0000259" key="10">
    <source>
        <dbReference type="Pfam" id="PF13967"/>
    </source>
</evidence>
<sequence>MRTSRMAIQAAMKASNPAFTSEDILTLFTMDKKKPRSASLASILSAFVPTLLTAMLFIAVFATIRHRYPKIYAPRTFISTIPEKDRTPKARQSYFDWAHTLWTIPDKFILYHESLDAYLFLRFLRTLIFICVVGVCLTWPILLPTNASGGGTSTELDKISIGNVSDKKKLYAHAILAWLFFSFVMFTVARERLWLIGLRQAWNSAKSNAKRLSSRTVMFLSAPREAMEEGNLRRLFGEDSVRVWPAKSSEKLESLVAERDSLIEKLEVAEISLILNVNKKGKKARRGSIGRIGNDPTYNSLPDSFKQSLRPTHRLKTPPVGKQVDSIDWLRQRIKEKNAKIDELRQSHDSREGHGAEAIFVEFSSLAAAQKAYQQVASSGVFALTPRFTGILPSEVVWKNLRLPPARRISQDGVALTLVILTIIFWFIPIAIVGAISNVSYLVDHVKWLRFLNNLPDVVMGLLTGLVPPLLTSLLSKYVPNIFRYIFKTFGDPTNTSTEIRVLKWYYVFQVVHVFLVTAVASGSAAAIPQIVSEAAENPTSVPMILAKNLPTSSNFFLTYFIVQGLTSSSDNLLNYSDLLSYLFYDRFFDKTPRQKFQIFTSLTGIAWGKVFPKYTNFVIIAISYSCIAPLVLGFAAAGLAMFYVSYRYMLLYTVEPKIDTKGHCYTLALQQILTGVYIAELALIGFFGLRSATGPSVLLIILLVVTVLYDLIMNKYLAPLEKYIPADVTTSPEISGDGDEQTPLLASAEEGEASPQHSHIRSLGHRAHVPEKILDPVARFFQPQIATSHRALKTWLAQDPSFDADSDVPEYSEEQLEKAYLNPAFWSECPLVWLARDEMGVSKAEVRECEREGLRASDEGAWVDERGRVRWNEEGEDGSVPVLGKRVRW</sequence>
<dbReference type="Pfam" id="PF14703">
    <property type="entry name" value="PHM7_cyt"/>
    <property type="match status" value="1"/>
</dbReference>
<dbReference type="InterPro" id="IPR032880">
    <property type="entry name" value="CSC1/OSCA1-like_N"/>
</dbReference>
<dbReference type="PANTHER" id="PTHR13018">
    <property type="entry name" value="PROBABLE MEMBRANE PROTEIN DUF221-RELATED"/>
    <property type="match status" value="1"/>
</dbReference>
<protein>
    <submittedName>
        <fullName evidence="12">DUF221-domain-containing protein</fullName>
    </submittedName>
</protein>
<dbReference type="Proteomes" id="UP000800097">
    <property type="component" value="Unassembled WGS sequence"/>
</dbReference>
<dbReference type="InterPro" id="IPR003864">
    <property type="entry name" value="CSC1/OSCA1-like_7TM"/>
</dbReference>
<evidence type="ECO:0000313" key="13">
    <source>
        <dbReference type="Proteomes" id="UP000800097"/>
    </source>
</evidence>
<evidence type="ECO:0000256" key="6">
    <source>
        <dbReference type="ARBA" id="ARBA00023136"/>
    </source>
</evidence>
<evidence type="ECO:0000259" key="11">
    <source>
        <dbReference type="Pfam" id="PF14703"/>
    </source>
</evidence>
<accession>A0A6A6JAR9</accession>
<feature type="transmembrane region" description="Helical" evidence="7">
    <location>
        <begin position="618"/>
        <end position="645"/>
    </location>
</feature>
<evidence type="ECO:0000313" key="12">
    <source>
        <dbReference type="EMBL" id="KAF2273691.1"/>
    </source>
</evidence>
<feature type="transmembrane region" description="Helical" evidence="7">
    <location>
        <begin position="414"/>
        <end position="438"/>
    </location>
</feature>
<keyword evidence="6 7" id="KW-0472">Membrane</keyword>
<evidence type="ECO:0000256" key="5">
    <source>
        <dbReference type="ARBA" id="ARBA00022989"/>
    </source>
</evidence>
<evidence type="ECO:0000256" key="1">
    <source>
        <dbReference type="ARBA" id="ARBA00004141"/>
    </source>
</evidence>
<keyword evidence="4 7" id="KW-0812">Transmembrane</keyword>
<feature type="domain" description="10TM putative phosphate transporter extracellular tail" evidence="9">
    <location>
        <begin position="781"/>
        <end position="874"/>
    </location>
</feature>
<feature type="domain" description="CSC1/OSCA1-like cytosolic" evidence="11">
    <location>
        <begin position="214"/>
        <end position="400"/>
    </location>
</feature>
<dbReference type="Pfam" id="PF02714">
    <property type="entry name" value="RSN1_7TM"/>
    <property type="match status" value="1"/>
</dbReference>
<evidence type="ECO:0000256" key="3">
    <source>
        <dbReference type="ARBA" id="ARBA00022448"/>
    </source>
</evidence>
<evidence type="ECO:0000259" key="8">
    <source>
        <dbReference type="Pfam" id="PF02714"/>
    </source>
</evidence>
<feature type="transmembrane region" description="Helical" evidence="7">
    <location>
        <begin position="458"/>
        <end position="479"/>
    </location>
</feature>
<keyword evidence="5 7" id="KW-1133">Transmembrane helix</keyword>
<dbReference type="OrthoDB" id="1076608at2759"/>
<dbReference type="InterPro" id="IPR022257">
    <property type="entry name" value="PHM7_ext"/>
</dbReference>
<feature type="transmembrane region" description="Helical" evidence="7">
    <location>
        <begin position="694"/>
        <end position="713"/>
    </location>
</feature>
<feature type="transmembrane region" description="Helical" evidence="7">
    <location>
        <begin position="123"/>
        <end position="142"/>
    </location>
</feature>
<dbReference type="InterPro" id="IPR045122">
    <property type="entry name" value="Csc1-like"/>
</dbReference>
<evidence type="ECO:0000256" key="2">
    <source>
        <dbReference type="ARBA" id="ARBA00007779"/>
    </source>
</evidence>
<feature type="domain" description="CSC1/OSCA1-like N-terminal transmembrane" evidence="10">
    <location>
        <begin position="43"/>
        <end position="191"/>
    </location>
</feature>
<keyword evidence="3" id="KW-0813">Transport</keyword>
<evidence type="ECO:0000256" key="7">
    <source>
        <dbReference type="SAM" id="Phobius"/>
    </source>
</evidence>
<dbReference type="PANTHER" id="PTHR13018:SF26">
    <property type="entry name" value="DOMAIN PROTEIN, PUTATIVE (AFU_ORTHOLOGUE AFUA_5G10920)-RELATED"/>
    <property type="match status" value="1"/>
</dbReference>
<dbReference type="EMBL" id="ML986508">
    <property type="protein sequence ID" value="KAF2273691.1"/>
    <property type="molecule type" value="Genomic_DNA"/>
</dbReference>
<comment type="similarity">
    <text evidence="2">Belongs to the CSC1 (TC 1.A.17) family.</text>
</comment>